<dbReference type="AlphaFoldDB" id="A0AAD1VRK6"/>
<feature type="region of interest" description="Disordered" evidence="1">
    <location>
        <begin position="42"/>
        <end position="77"/>
    </location>
</feature>
<sequence>PSLQHTDKETLNWMRDFEARFNKICSDFWTHMTSSTKISISYTQDRCGQQRPATASQPQPHTPRGKATRPTGNPNTK</sequence>
<feature type="non-terminal residue" evidence="2">
    <location>
        <position position="1"/>
    </location>
</feature>
<reference evidence="2" key="1">
    <citation type="submission" date="2022-03" db="EMBL/GenBank/DDBJ databases">
        <authorList>
            <person name="Alioto T."/>
            <person name="Alioto T."/>
            <person name="Gomez Garrido J."/>
        </authorList>
    </citation>
    <scope>NUCLEOTIDE SEQUENCE</scope>
</reference>
<gene>
    <name evidence="2" type="ORF">PECUL_23A003888</name>
</gene>
<proteinExistence type="predicted"/>
<organism evidence="2 3">
    <name type="scientific">Pelobates cultripes</name>
    <name type="common">Western spadefoot toad</name>
    <dbReference type="NCBI Taxonomy" id="61616"/>
    <lineage>
        <taxon>Eukaryota</taxon>
        <taxon>Metazoa</taxon>
        <taxon>Chordata</taxon>
        <taxon>Craniata</taxon>
        <taxon>Vertebrata</taxon>
        <taxon>Euteleostomi</taxon>
        <taxon>Amphibia</taxon>
        <taxon>Batrachia</taxon>
        <taxon>Anura</taxon>
        <taxon>Pelobatoidea</taxon>
        <taxon>Pelobatidae</taxon>
        <taxon>Pelobates</taxon>
    </lineage>
</organism>
<evidence type="ECO:0000313" key="3">
    <source>
        <dbReference type="Proteomes" id="UP001295444"/>
    </source>
</evidence>
<evidence type="ECO:0000256" key="1">
    <source>
        <dbReference type="SAM" id="MobiDB-lite"/>
    </source>
</evidence>
<feature type="compositionally biased region" description="Polar residues" evidence="1">
    <location>
        <begin position="42"/>
        <end position="59"/>
    </location>
</feature>
<keyword evidence="3" id="KW-1185">Reference proteome</keyword>
<feature type="non-terminal residue" evidence="2">
    <location>
        <position position="77"/>
    </location>
</feature>
<protein>
    <submittedName>
        <fullName evidence="2">Uncharacterized protein</fullName>
    </submittedName>
</protein>
<evidence type="ECO:0000313" key="2">
    <source>
        <dbReference type="EMBL" id="CAH2246022.1"/>
    </source>
</evidence>
<dbReference type="Proteomes" id="UP001295444">
    <property type="component" value="Chromosome 02"/>
</dbReference>
<accession>A0AAD1VRK6</accession>
<name>A0AAD1VRK6_PELCU</name>
<dbReference type="EMBL" id="OW240913">
    <property type="protein sequence ID" value="CAH2246022.1"/>
    <property type="molecule type" value="Genomic_DNA"/>
</dbReference>